<keyword evidence="15" id="KW-1185">Reference proteome</keyword>
<dbReference type="EMBL" id="CAWYQH010000174">
    <property type="protein sequence ID" value="CAK8698219.1"/>
    <property type="molecule type" value="Genomic_DNA"/>
</dbReference>
<evidence type="ECO:0000256" key="4">
    <source>
        <dbReference type="ARBA" id="ARBA00022759"/>
    </source>
</evidence>
<keyword evidence="7" id="KW-0269">Exonuclease</keyword>
<sequence length="438" mass="49774">MSCFSGKMAIYKNLSIDRFDGNNLNASAFFLSHCHTDHMVGLDSEHLIHGLKQKPATRLYVSEITEILLLSDPRYTILKKYVQVLPVEEPQLISFRVQSHTEEVTVTLLPAAHCPGSVMFLFEGSEGTALYTGDFRLPKGSGPRMKFLHSGSGMLKVIDHIHVDTTFCVPNAFYIPSREQCLEALRGLVGDWINKGAQHVVRINMGAKYGYEYLYEALYHLFKKKIYCSRKQHYKCLPELANILTDDPKNSQIYACYKTEKVKEKGTNRMLEGDDKVSVGLAGLKFLYITLSTLYFTHEAKPEDVKLQISDNHYRLCFSFHSSLAEVCDFLSYLRPKFIHANVIPSSGETFKSVEDRLKNLCFKTIATSASYGHDKLEIYGTYRPFGKAVSSRKSFDIKDVGEKSKSLQKKSYALISFDNDTSDEELTYGPRKRKRCS</sequence>
<evidence type="ECO:0000256" key="10">
    <source>
        <dbReference type="ARBA" id="ARBA00023242"/>
    </source>
</evidence>
<keyword evidence="9" id="KW-0234">DNA repair</keyword>
<keyword evidence="5" id="KW-0227">DNA damage</keyword>
<dbReference type="PANTHER" id="PTHR23240:SF8">
    <property type="entry name" value="PROTEIN ARTEMIS"/>
    <property type="match status" value="1"/>
</dbReference>
<evidence type="ECO:0000256" key="12">
    <source>
        <dbReference type="ARBA" id="ARBA00042677"/>
    </source>
</evidence>
<proteinExistence type="inferred from homology"/>
<name>A0ABP0H5H5_CLALP</name>
<dbReference type="Proteomes" id="UP001642483">
    <property type="component" value="Unassembled WGS sequence"/>
</dbReference>
<accession>A0ABP0H5H5</accession>
<protein>
    <recommendedName>
        <fullName evidence="11">Protein artemis</fullName>
    </recommendedName>
    <alternativeName>
        <fullName evidence="12">DNA cross-link repair 1C protein</fullName>
    </alternativeName>
</protein>
<evidence type="ECO:0000256" key="5">
    <source>
        <dbReference type="ARBA" id="ARBA00022763"/>
    </source>
</evidence>
<keyword evidence="3" id="KW-0540">Nuclease</keyword>
<keyword evidence="6" id="KW-0378">Hydrolase</keyword>
<keyword evidence="4" id="KW-0255">Endonuclease</keyword>
<evidence type="ECO:0000256" key="3">
    <source>
        <dbReference type="ARBA" id="ARBA00022722"/>
    </source>
</evidence>
<evidence type="ECO:0000256" key="6">
    <source>
        <dbReference type="ARBA" id="ARBA00022801"/>
    </source>
</evidence>
<evidence type="ECO:0000256" key="9">
    <source>
        <dbReference type="ARBA" id="ARBA00023204"/>
    </source>
</evidence>
<dbReference type="SUPFAM" id="SSF56281">
    <property type="entry name" value="Metallo-hydrolase/oxidoreductase"/>
    <property type="match status" value="1"/>
</dbReference>
<evidence type="ECO:0000256" key="11">
    <source>
        <dbReference type="ARBA" id="ARBA00039759"/>
    </source>
</evidence>
<comment type="caution">
    <text evidence="14">The sequence shown here is derived from an EMBL/GenBank/DDBJ whole genome shotgun (WGS) entry which is preliminary data.</text>
</comment>
<evidence type="ECO:0000256" key="2">
    <source>
        <dbReference type="ARBA" id="ARBA00010304"/>
    </source>
</evidence>
<dbReference type="Gene3D" id="3.60.15.10">
    <property type="entry name" value="Ribonuclease Z/Hydroxyacylglutathione hydrolase-like"/>
    <property type="match status" value="1"/>
</dbReference>
<organism evidence="14 15">
    <name type="scientific">Clavelina lepadiformis</name>
    <name type="common">Light-bulb sea squirt</name>
    <name type="synonym">Ascidia lepadiformis</name>
    <dbReference type="NCBI Taxonomy" id="159417"/>
    <lineage>
        <taxon>Eukaryota</taxon>
        <taxon>Metazoa</taxon>
        <taxon>Chordata</taxon>
        <taxon>Tunicata</taxon>
        <taxon>Ascidiacea</taxon>
        <taxon>Aplousobranchia</taxon>
        <taxon>Clavelinidae</taxon>
        <taxon>Clavelina</taxon>
    </lineage>
</organism>
<evidence type="ECO:0000256" key="7">
    <source>
        <dbReference type="ARBA" id="ARBA00022839"/>
    </source>
</evidence>
<comment type="subcellular location">
    <subcellularLocation>
        <location evidence="1">Nucleus</location>
    </subcellularLocation>
</comment>
<keyword evidence="8" id="KW-0233">DNA recombination</keyword>
<reference evidence="14 15" key="1">
    <citation type="submission" date="2024-02" db="EMBL/GenBank/DDBJ databases">
        <authorList>
            <person name="Daric V."/>
            <person name="Darras S."/>
        </authorList>
    </citation>
    <scope>NUCLEOTIDE SEQUENCE [LARGE SCALE GENOMIC DNA]</scope>
</reference>
<evidence type="ECO:0000313" key="14">
    <source>
        <dbReference type="EMBL" id="CAK8698219.1"/>
    </source>
</evidence>
<dbReference type="InterPro" id="IPR011084">
    <property type="entry name" value="DRMBL"/>
</dbReference>
<dbReference type="InterPro" id="IPR036866">
    <property type="entry name" value="RibonucZ/Hydroxyglut_hydro"/>
</dbReference>
<evidence type="ECO:0000256" key="8">
    <source>
        <dbReference type="ARBA" id="ARBA00023172"/>
    </source>
</evidence>
<evidence type="ECO:0000259" key="13">
    <source>
        <dbReference type="Pfam" id="PF07522"/>
    </source>
</evidence>
<comment type="similarity">
    <text evidence="2">Belongs to the DNA repair metallo-beta-lactamase (DRMBL) family.</text>
</comment>
<feature type="domain" description="DNA repair metallo-beta-lactamase" evidence="13">
    <location>
        <begin position="239"/>
        <end position="346"/>
    </location>
</feature>
<dbReference type="Pfam" id="PF07522">
    <property type="entry name" value="DRMBL"/>
    <property type="match status" value="1"/>
</dbReference>
<dbReference type="PANTHER" id="PTHR23240">
    <property type="entry name" value="DNA CROSS-LINK REPAIR PROTEIN PSO2/SNM1-RELATED"/>
    <property type="match status" value="1"/>
</dbReference>
<keyword evidence="10" id="KW-0539">Nucleus</keyword>
<evidence type="ECO:0000313" key="15">
    <source>
        <dbReference type="Proteomes" id="UP001642483"/>
    </source>
</evidence>
<evidence type="ECO:0000256" key="1">
    <source>
        <dbReference type="ARBA" id="ARBA00004123"/>
    </source>
</evidence>
<dbReference type="Gene3D" id="3.40.50.12650">
    <property type="match status" value="1"/>
</dbReference>
<gene>
    <name evidence="14" type="ORF">CVLEPA_LOCUS31684</name>
</gene>